<comment type="caution">
    <text evidence="10">The sequence shown here is derived from an EMBL/GenBank/DDBJ whole genome shotgun (WGS) entry which is preliminary data.</text>
</comment>
<dbReference type="InterPro" id="IPR015422">
    <property type="entry name" value="PyrdxlP-dep_Trfase_small"/>
</dbReference>
<dbReference type="Gene3D" id="3.90.1150.10">
    <property type="entry name" value="Aspartate Aminotransferase, domain 1"/>
    <property type="match status" value="1"/>
</dbReference>
<name>A0A1F6C2S2_9BACT</name>
<evidence type="ECO:0000256" key="1">
    <source>
        <dbReference type="ARBA" id="ARBA00001933"/>
    </source>
</evidence>
<dbReference type="PANTHER" id="PTHR11601">
    <property type="entry name" value="CYSTEINE DESULFURYLASE FAMILY MEMBER"/>
    <property type="match status" value="1"/>
</dbReference>
<dbReference type="Gene3D" id="3.40.640.10">
    <property type="entry name" value="Type I PLP-dependent aspartate aminotransferase-like (Major domain)"/>
    <property type="match status" value="1"/>
</dbReference>
<sequence length="404" mass="44140">MKKLIYLDHAATTPLSLEVKTAMEPFWSENFGNPSSIYQLGIRAKSALSQARQKIAKILGAKETEIIFTAGGTESANVAILGLSRAIQKTLKKPGHIITTKIEHPAVLNAVLALKKEGFAISVLPVDKHGLVSLEKIKKTVKPETFLISVMYANNEIGTIEPIIEIGKLLKKINQKRKADGLSRIYFHTDACQAAGYLDIKVDKLGVDLLTFNGSKIYGPKGSAVLYIRNGVSLKPLIFGGGQENGLRSGTENVPAYIGLAKALELVQKNKNEEIQRLNKLSQKLIDGILKSISKTFLNGHPQKRLPNNVNITILDIEGEALLLYLDHYGICASTGSACHSQNLQPSHVLQAIGLPREIIHGSLRLTLGQKTTNKDIDYVLKVLPDIVKKLRELSPINISLKNG</sequence>
<dbReference type="STRING" id="1798473.A3G50_02870"/>
<keyword evidence="5" id="KW-0663">Pyridoxal phosphate</keyword>
<dbReference type="Proteomes" id="UP000176633">
    <property type="component" value="Unassembled WGS sequence"/>
</dbReference>
<dbReference type="InterPro" id="IPR015424">
    <property type="entry name" value="PyrdxlP-dep_Trfase"/>
</dbReference>
<keyword evidence="6" id="KW-0408">Iron</keyword>
<evidence type="ECO:0000313" key="10">
    <source>
        <dbReference type="EMBL" id="OGG43495.1"/>
    </source>
</evidence>
<keyword evidence="3" id="KW-0808">Transferase</keyword>
<evidence type="ECO:0000259" key="9">
    <source>
        <dbReference type="Pfam" id="PF00266"/>
    </source>
</evidence>
<dbReference type="PANTHER" id="PTHR11601:SF34">
    <property type="entry name" value="CYSTEINE DESULFURASE"/>
    <property type="match status" value="1"/>
</dbReference>
<comment type="cofactor">
    <cofactor evidence="1">
        <name>pyridoxal 5'-phosphate</name>
        <dbReference type="ChEBI" id="CHEBI:597326"/>
    </cofactor>
</comment>
<dbReference type="GO" id="GO:0051536">
    <property type="term" value="F:iron-sulfur cluster binding"/>
    <property type="evidence" value="ECO:0007669"/>
    <property type="project" value="UniProtKB-KW"/>
</dbReference>
<feature type="domain" description="Aminotransferase class V" evidence="9">
    <location>
        <begin position="5"/>
        <end position="380"/>
    </location>
</feature>
<evidence type="ECO:0000256" key="4">
    <source>
        <dbReference type="ARBA" id="ARBA00022723"/>
    </source>
</evidence>
<dbReference type="InterPro" id="IPR015421">
    <property type="entry name" value="PyrdxlP-dep_Trfase_major"/>
</dbReference>
<dbReference type="EMBL" id="MFKM01000013">
    <property type="protein sequence ID" value="OGG43495.1"/>
    <property type="molecule type" value="Genomic_DNA"/>
</dbReference>
<dbReference type="Pfam" id="PF00266">
    <property type="entry name" value="Aminotran_5"/>
    <property type="match status" value="1"/>
</dbReference>
<evidence type="ECO:0000256" key="7">
    <source>
        <dbReference type="ARBA" id="ARBA00023014"/>
    </source>
</evidence>
<dbReference type="Gene3D" id="1.10.260.50">
    <property type="match status" value="1"/>
</dbReference>
<organism evidence="10 11">
    <name type="scientific">Candidatus Jorgensenbacteria bacterium RIFCSPLOWO2_12_FULL_42_11</name>
    <dbReference type="NCBI Taxonomy" id="1798473"/>
    <lineage>
        <taxon>Bacteria</taxon>
        <taxon>Candidatus Joergenseniibacteriota</taxon>
    </lineage>
</organism>
<dbReference type="AlphaFoldDB" id="A0A1F6C2S2"/>
<dbReference type="InterPro" id="IPR016454">
    <property type="entry name" value="Cysteine_dSase"/>
</dbReference>
<proteinExistence type="inferred from homology"/>
<dbReference type="SUPFAM" id="SSF53383">
    <property type="entry name" value="PLP-dependent transferases"/>
    <property type="match status" value="1"/>
</dbReference>
<dbReference type="GO" id="GO:0046872">
    <property type="term" value="F:metal ion binding"/>
    <property type="evidence" value="ECO:0007669"/>
    <property type="project" value="UniProtKB-KW"/>
</dbReference>
<gene>
    <name evidence="10" type="ORF">A3G50_02870</name>
</gene>
<dbReference type="InterPro" id="IPR000192">
    <property type="entry name" value="Aminotrans_V_dom"/>
</dbReference>
<keyword evidence="4" id="KW-0479">Metal-binding</keyword>
<evidence type="ECO:0000313" key="11">
    <source>
        <dbReference type="Proteomes" id="UP000176633"/>
    </source>
</evidence>
<evidence type="ECO:0000256" key="5">
    <source>
        <dbReference type="ARBA" id="ARBA00022898"/>
    </source>
</evidence>
<accession>A0A1F6C2S2</accession>
<comment type="catalytic activity">
    <reaction evidence="8">
        <text>(sulfur carrier)-H + L-cysteine = (sulfur carrier)-SH + L-alanine</text>
        <dbReference type="Rhea" id="RHEA:43892"/>
        <dbReference type="Rhea" id="RHEA-COMP:14737"/>
        <dbReference type="Rhea" id="RHEA-COMP:14739"/>
        <dbReference type="ChEBI" id="CHEBI:29917"/>
        <dbReference type="ChEBI" id="CHEBI:35235"/>
        <dbReference type="ChEBI" id="CHEBI:57972"/>
        <dbReference type="ChEBI" id="CHEBI:64428"/>
        <dbReference type="EC" id="2.8.1.7"/>
    </reaction>
</comment>
<evidence type="ECO:0000256" key="3">
    <source>
        <dbReference type="ARBA" id="ARBA00022679"/>
    </source>
</evidence>
<keyword evidence="7" id="KW-0411">Iron-sulfur</keyword>
<comment type="similarity">
    <text evidence="2">Belongs to the class-V pyridoxal-phosphate-dependent aminotransferase family. NifS/IscS subfamily.</text>
</comment>
<dbReference type="PIRSF" id="PIRSF005572">
    <property type="entry name" value="NifS"/>
    <property type="match status" value="1"/>
</dbReference>
<evidence type="ECO:0000256" key="6">
    <source>
        <dbReference type="ARBA" id="ARBA00023004"/>
    </source>
</evidence>
<evidence type="ECO:0000256" key="2">
    <source>
        <dbReference type="ARBA" id="ARBA00006490"/>
    </source>
</evidence>
<evidence type="ECO:0000256" key="8">
    <source>
        <dbReference type="ARBA" id="ARBA00050776"/>
    </source>
</evidence>
<reference evidence="10 11" key="1">
    <citation type="journal article" date="2016" name="Nat. Commun.">
        <title>Thousands of microbial genomes shed light on interconnected biogeochemical processes in an aquifer system.</title>
        <authorList>
            <person name="Anantharaman K."/>
            <person name="Brown C.T."/>
            <person name="Hug L.A."/>
            <person name="Sharon I."/>
            <person name="Castelle C.J."/>
            <person name="Probst A.J."/>
            <person name="Thomas B.C."/>
            <person name="Singh A."/>
            <person name="Wilkins M.J."/>
            <person name="Karaoz U."/>
            <person name="Brodie E.L."/>
            <person name="Williams K.H."/>
            <person name="Hubbard S.S."/>
            <person name="Banfield J.F."/>
        </authorList>
    </citation>
    <scope>NUCLEOTIDE SEQUENCE [LARGE SCALE GENOMIC DNA]</scope>
</reference>
<dbReference type="GO" id="GO:0031071">
    <property type="term" value="F:cysteine desulfurase activity"/>
    <property type="evidence" value="ECO:0007669"/>
    <property type="project" value="UniProtKB-EC"/>
</dbReference>
<protein>
    <submittedName>
        <fullName evidence="10">Cysteine desulfurase NifS</fullName>
    </submittedName>
</protein>